<dbReference type="RefSeq" id="WP_128983574.1">
    <property type="nucleotide sequence ID" value="NZ_CP133762.1"/>
</dbReference>
<keyword evidence="1" id="KW-0175">Coiled coil</keyword>
<gene>
    <name evidence="2" type="ORF">RGF97_20055</name>
</gene>
<evidence type="ECO:0000313" key="3">
    <source>
        <dbReference type="Proteomes" id="UP001250858"/>
    </source>
</evidence>
<proteinExistence type="predicted"/>
<evidence type="ECO:0000313" key="2">
    <source>
        <dbReference type="EMBL" id="WMX46664.1"/>
    </source>
</evidence>
<name>A0ABY9RZQ7_9ACTN</name>
<reference evidence="2 3" key="1">
    <citation type="submission" date="2023-09" db="EMBL/GenBank/DDBJ databases">
        <title>Complete genome of Streptomyces roseicoloratus T14.</title>
        <authorList>
            <person name="Bashizi T."/>
            <person name="Kim M.-J."/>
            <person name="Lee G."/>
            <person name="Tagele S.B."/>
            <person name="Shin J.-H."/>
        </authorList>
    </citation>
    <scope>NUCLEOTIDE SEQUENCE [LARGE SCALE GENOMIC DNA]</scope>
    <source>
        <strain evidence="2 3">T14</strain>
    </source>
</reference>
<dbReference type="EMBL" id="CP133762">
    <property type="protein sequence ID" value="WMX46664.1"/>
    <property type="molecule type" value="Genomic_DNA"/>
</dbReference>
<keyword evidence="3" id="KW-1185">Reference proteome</keyword>
<feature type="coiled-coil region" evidence="1">
    <location>
        <begin position="12"/>
        <end position="42"/>
    </location>
</feature>
<sequence length="85" mass="9314">MSTDTDLTDAQKQALKENADDLEQFRQQLDEVRDRARSRLERVGLVTGPDAPNCLVCTICEGWKQGAAGSTCANCAHGFHAHNVK</sequence>
<accession>A0ABY9RZQ7</accession>
<evidence type="ECO:0000256" key="1">
    <source>
        <dbReference type="SAM" id="Coils"/>
    </source>
</evidence>
<protein>
    <submittedName>
        <fullName evidence="2">Uncharacterized protein</fullName>
    </submittedName>
</protein>
<dbReference type="Proteomes" id="UP001250858">
    <property type="component" value="Chromosome"/>
</dbReference>
<organism evidence="2 3">
    <name type="scientific">Streptomyces roseicoloratus</name>
    <dbReference type="NCBI Taxonomy" id="2508722"/>
    <lineage>
        <taxon>Bacteria</taxon>
        <taxon>Bacillati</taxon>
        <taxon>Actinomycetota</taxon>
        <taxon>Actinomycetes</taxon>
        <taxon>Kitasatosporales</taxon>
        <taxon>Streptomycetaceae</taxon>
        <taxon>Streptomyces</taxon>
    </lineage>
</organism>